<evidence type="ECO:0000256" key="1">
    <source>
        <dbReference type="SAM" id="MobiDB-lite"/>
    </source>
</evidence>
<evidence type="ECO:0000313" key="2">
    <source>
        <dbReference type="EMBL" id="TDU30739.1"/>
    </source>
</evidence>
<sequence length="156" mass="16471">MIEAGLALGLLAVSLALAVAGWRLQSQLRRRLPDLFFRAEVLRSEALRLQRSQRQIADAQRLAETVVSGGTHTVRAIHRGIAAIPFGILEAIPATRDVTRIVRTSHDLISDAVYGSIQAVNRGVGHGLRAGLNAGLPPAAPDPGLGPPGSEPTALK</sequence>
<dbReference type="Proteomes" id="UP000295341">
    <property type="component" value="Unassembled WGS sequence"/>
</dbReference>
<dbReference type="RefSeq" id="WP_136249401.1">
    <property type="nucleotide sequence ID" value="NZ_MWIN01000023.1"/>
</dbReference>
<dbReference type="OrthoDB" id="7069254at2"/>
<keyword evidence="3" id="KW-1185">Reference proteome</keyword>
<dbReference type="EMBL" id="SOBT01000008">
    <property type="protein sequence ID" value="TDU30739.1"/>
    <property type="molecule type" value="Genomic_DNA"/>
</dbReference>
<gene>
    <name evidence="2" type="ORF">DFR24_0093</name>
</gene>
<reference evidence="2 3" key="1">
    <citation type="submission" date="2019-03" db="EMBL/GenBank/DDBJ databases">
        <title>Genomic Encyclopedia of Type Strains, Phase IV (KMG-IV): sequencing the most valuable type-strain genomes for metagenomic binning, comparative biology and taxonomic classification.</title>
        <authorList>
            <person name="Goeker M."/>
        </authorList>
    </citation>
    <scope>NUCLEOTIDE SEQUENCE [LARGE SCALE GENOMIC DNA]</scope>
    <source>
        <strain evidence="2 3">DSM 26377</strain>
    </source>
</reference>
<feature type="compositionally biased region" description="Pro residues" evidence="1">
    <location>
        <begin position="138"/>
        <end position="150"/>
    </location>
</feature>
<evidence type="ECO:0000313" key="3">
    <source>
        <dbReference type="Proteomes" id="UP000295341"/>
    </source>
</evidence>
<dbReference type="AlphaFoldDB" id="A0A4S3K0V7"/>
<organism evidence="2 3">
    <name type="scientific">Panacagrimonas perspica</name>
    <dbReference type="NCBI Taxonomy" id="381431"/>
    <lineage>
        <taxon>Bacteria</taxon>
        <taxon>Pseudomonadati</taxon>
        <taxon>Pseudomonadota</taxon>
        <taxon>Gammaproteobacteria</taxon>
        <taxon>Nevskiales</taxon>
        <taxon>Nevskiaceae</taxon>
        <taxon>Panacagrimonas</taxon>
    </lineage>
</organism>
<protein>
    <submittedName>
        <fullName evidence="2">Uncharacterized protein</fullName>
    </submittedName>
</protein>
<accession>A0A4S3K0V7</accession>
<comment type="caution">
    <text evidence="2">The sequence shown here is derived from an EMBL/GenBank/DDBJ whole genome shotgun (WGS) entry which is preliminary data.</text>
</comment>
<feature type="region of interest" description="Disordered" evidence="1">
    <location>
        <begin position="135"/>
        <end position="156"/>
    </location>
</feature>
<name>A0A4S3K0V7_9GAMM</name>
<proteinExistence type="predicted"/>